<protein>
    <submittedName>
        <fullName evidence="2">Uncharacterized protein</fullName>
    </submittedName>
</protein>
<keyword evidence="1" id="KW-0175">Coiled coil</keyword>
<feature type="coiled-coil region" evidence="1">
    <location>
        <begin position="69"/>
        <end position="114"/>
    </location>
</feature>
<dbReference type="AlphaFoldDB" id="G5J184"/>
<evidence type="ECO:0000256" key="1">
    <source>
        <dbReference type="SAM" id="Coils"/>
    </source>
</evidence>
<comment type="caution">
    <text evidence="2">The sequence shown here is derived from an EMBL/GenBank/DDBJ whole genome shotgun (WGS) entry which is preliminary data.</text>
</comment>
<proteinExistence type="predicted"/>
<gene>
    <name evidence="2" type="ORF">CWATWH0003_1268</name>
</gene>
<accession>G5J184</accession>
<evidence type="ECO:0000313" key="2">
    <source>
        <dbReference type="EMBL" id="EHJ14028.1"/>
    </source>
</evidence>
<reference evidence="2 3" key="1">
    <citation type="journal article" date="2011" name="Front. Microbiol.">
        <title>Two Strains of Crocosphaera watsonii with Highly Conserved Genomes are Distinguished by Strain-Specific Features.</title>
        <authorList>
            <person name="Bench S.R."/>
            <person name="Ilikchyan I.N."/>
            <person name="Tripp H.J."/>
            <person name="Zehr J.P."/>
        </authorList>
    </citation>
    <scope>NUCLEOTIDE SEQUENCE [LARGE SCALE GENOMIC DNA]</scope>
    <source>
        <strain evidence="2 3">WH 0003</strain>
    </source>
</reference>
<dbReference type="Proteomes" id="UP000003477">
    <property type="component" value="Unassembled WGS sequence"/>
</dbReference>
<dbReference type="InterPro" id="IPR008840">
    <property type="entry name" value="Sipho_Gp157"/>
</dbReference>
<organism evidence="2 3">
    <name type="scientific">Crocosphaera watsonii WH 0003</name>
    <dbReference type="NCBI Taxonomy" id="423471"/>
    <lineage>
        <taxon>Bacteria</taxon>
        <taxon>Bacillati</taxon>
        <taxon>Cyanobacteriota</taxon>
        <taxon>Cyanophyceae</taxon>
        <taxon>Oscillatoriophycideae</taxon>
        <taxon>Chroococcales</taxon>
        <taxon>Aphanothecaceae</taxon>
        <taxon>Crocosphaera</taxon>
    </lineage>
</organism>
<evidence type="ECO:0000313" key="3">
    <source>
        <dbReference type="Proteomes" id="UP000003477"/>
    </source>
</evidence>
<dbReference type="GeneID" id="88765094"/>
<dbReference type="Pfam" id="PF05565">
    <property type="entry name" value="Sipho_Gp157"/>
    <property type="match status" value="1"/>
</dbReference>
<dbReference type="PATRIC" id="fig|423471.3.peg.1168"/>
<name>G5J184_CROWT</name>
<dbReference type="EMBL" id="AESD01000205">
    <property type="protein sequence ID" value="EHJ14028.1"/>
    <property type="molecule type" value="Genomic_DNA"/>
</dbReference>
<dbReference type="RefSeq" id="WP_007309730.1">
    <property type="nucleotide sequence ID" value="NZ_AESD01000205.1"/>
</dbReference>
<sequence>MPNQNGELTPQELQDQFRTMSLQELSTEAIAIAQILETDDEEEDNLFEQLQQYLTDATQVKIDGYCWYQEMLKNEIEEWKTKKKTLSEMCDRLIEQKEKQLNSLKQNLLRLAELGIIDDYLMGHNKAIEIRTNSKPTVEVHKTEDVPKIYRQPQIQWTVDKQAIAQAHQVGKDVSAFATVTYGKQVRFKNAPRRKQKKNISNEQ</sequence>